<keyword evidence="2" id="KW-1185">Reference proteome</keyword>
<dbReference type="AlphaFoldDB" id="A0A7J0BXW1"/>
<dbReference type="NCBIfam" id="NF040785">
    <property type="entry name" value="CD3324_fam"/>
    <property type="match status" value="1"/>
</dbReference>
<dbReference type="EMBL" id="BLVP01000011">
    <property type="protein sequence ID" value="GFM38022.1"/>
    <property type="molecule type" value="Genomic_DNA"/>
</dbReference>
<accession>A0A7J0BXW1</accession>
<dbReference type="InterPro" id="IPR049739">
    <property type="entry name" value="YraL-like"/>
</dbReference>
<dbReference type="Gene3D" id="1.10.10.60">
    <property type="entry name" value="Homeodomain-like"/>
    <property type="match status" value="1"/>
</dbReference>
<sequence length="90" mass="10459">MGYKNAKCVLPQHVLCAVQEFIDGEYLYIPRKEECRKQWGEASRSRQRLLARNREIAAGRRNGVTVPELAERYYLSVKAVYKILAAMNRN</sequence>
<reference evidence="1 2" key="1">
    <citation type="submission" date="2020-05" db="EMBL/GenBank/DDBJ databases">
        <title>Draft genome sequence of Desulfovibrio psychrotolerans JS1T.</title>
        <authorList>
            <person name="Ueno A."/>
            <person name="Tamazawa S."/>
            <person name="Tamamura S."/>
            <person name="Murakami T."/>
            <person name="Kiyama T."/>
            <person name="Inomata H."/>
            <person name="Amano Y."/>
            <person name="Miyakawa K."/>
            <person name="Tamaki H."/>
            <person name="Naganuma T."/>
            <person name="Kaneko K."/>
        </authorList>
    </citation>
    <scope>NUCLEOTIDE SEQUENCE [LARGE SCALE GENOMIC DNA]</scope>
    <source>
        <strain evidence="1 2">JS1</strain>
    </source>
</reference>
<comment type="caution">
    <text evidence="1">The sequence shown here is derived from an EMBL/GenBank/DDBJ whole genome shotgun (WGS) entry which is preliminary data.</text>
</comment>
<evidence type="ECO:0008006" key="3">
    <source>
        <dbReference type="Google" id="ProtNLM"/>
    </source>
</evidence>
<dbReference type="Proteomes" id="UP000503820">
    <property type="component" value="Unassembled WGS sequence"/>
</dbReference>
<evidence type="ECO:0000313" key="2">
    <source>
        <dbReference type="Proteomes" id="UP000503820"/>
    </source>
</evidence>
<evidence type="ECO:0000313" key="1">
    <source>
        <dbReference type="EMBL" id="GFM38022.1"/>
    </source>
</evidence>
<protein>
    <recommendedName>
        <fullName evidence="3">Mor transcription activator domain-containing protein</fullName>
    </recommendedName>
</protein>
<dbReference type="SUPFAM" id="SSF46689">
    <property type="entry name" value="Homeodomain-like"/>
    <property type="match status" value="1"/>
</dbReference>
<dbReference type="InterPro" id="IPR009057">
    <property type="entry name" value="Homeodomain-like_sf"/>
</dbReference>
<proteinExistence type="predicted"/>
<gene>
    <name evidence="1" type="ORF">DSM19430T_27060</name>
</gene>
<organism evidence="1 2">
    <name type="scientific">Desulfovibrio psychrotolerans</name>
    <dbReference type="NCBI Taxonomy" id="415242"/>
    <lineage>
        <taxon>Bacteria</taxon>
        <taxon>Pseudomonadati</taxon>
        <taxon>Thermodesulfobacteriota</taxon>
        <taxon>Desulfovibrionia</taxon>
        <taxon>Desulfovibrionales</taxon>
        <taxon>Desulfovibrionaceae</taxon>
        <taxon>Desulfovibrio</taxon>
    </lineage>
</organism>
<dbReference type="RefSeq" id="WP_174410651.1">
    <property type="nucleotide sequence ID" value="NZ_BLVP01000011.1"/>
</dbReference>
<name>A0A7J0BXW1_9BACT</name>